<dbReference type="OrthoDB" id="7282689at2"/>
<dbReference type="Proteomes" id="UP000295096">
    <property type="component" value="Unassembled WGS sequence"/>
</dbReference>
<protein>
    <recommendedName>
        <fullName evidence="4">SlyX family protein</fullName>
    </recommendedName>
</protein>
<organism evidence="2 3">
    <name type="scientific">Dankookia rubra</name>
    <dbReference type="NCBI Taxonomy" id="1442381"/>
    <lineage>
        <taxon>Bacteria</taxon>
        <taxon>Pseudomonadati</taxon>
        <taxon>Pseudomonadota</taxon>
        <taxon>Alphaproteobacteria</taxon>
        <taxon>Acetobacterales</taxon>
        <taxon>Roseomonadaceae</taxon>
        <taxon>Dankookia</taxon>
    </lineage>
</organism>
<evidence type="ECO:0000256" key="1">
    <source>
        <dbReference type="SAM" id="Coils"/>
    </source>
</evidence>
<keyword evidence="1" id="KW-0175">Coiled coil</keyword>
<evidence type="ECO:0000313" key="3">
    <source>
        <dbReference type="Proteomes" id="UP000295096"/>
    </source>
</evidence>
<comment type="caution">
    <text evidence="2">The sequence shown here is derived from an EMBL/GenBank/DDBJ whole genome shotgun (WGS) entry which is preliminary data.</text>
</comment>
<gene>
    <name evidence="2" type="ORF">E2C06_15950</name>
</gene>
<dbReference type="RefSeq" id="WP_133289601.1">
    <property type="nucleotide sequence ID" value="NZ_SMSJ01000019.1"/>
</dbReference>
<name>A0A4R5QFY3_9PROT</name>
<evidence type="ECO:0000313" key="2">
    <source>
        <dbReference type="EMBL" id="TDH61619.1"/>
    </source>
</evidence>
<proteinExistence type="predicted"/>
<keyword evidence="3" id="KW-1185">Reference proteome</keyword>
<accession>A0A4R5QFY3</accession>
<dbReference type="Gene3D" id="1.20.1270.70">
    <property type="entry name" value="Designed single chain three-helix bundle"/>
    <property type="match status" value="1"/>
</dbReference>
<sequence>MSDGPDSLIMVYLRRLDERMDRVTADVQEVKARMTSVEQQVANLAATQASQYAILSTRLDLVEPAR</sequence>
<feature type="coiled-coil region" evidence="1">
    <location>
        <begin position="13"/>
        <end position="47"/>
    </location>
</feature>
<dbReference type="AlphaFoldDB" id="A0A4R5QFY3"/>
<reference evidence="2 3" key="1">
    <citation type="journal article" date="2016" name="J. Microbiol.">
        <title>Dankookia rubra gen. nov., sp. nov., an alphaproteobacterium isolated from sediment of a shallow stream.</title>
        <authorList>
            <person name="Kim W.H."/>
            <person name="Kim D.H."/>
            <person name="Kang K."/>
            <person name="Ahn T.Y."/>
        </authorList>
    </citation>
    <scope>NUCLEOTIDE SEQUENCE [LARGE SCALE GENOMIC DNA]</scope>
    <source>
        <strain evidence="2 3">JCM30602</strain>
    </source>
</reference>
<dbReference type="EMBL" id="SMSJ01000019">
    <property type="protein sequence ID" value="TDH61619.1"/>
    <property type="molecule type" value="Genomic_DNA"/>
</dbReference>
<evidence type="ECO:0008006" key="4">
    <source>
        <dbReference type="Google" id="ProtNLM"/>
    </source>
</evidence>